<reference evidence="2 4" key="2">
    <citation type="submission" date="2016-10" db="EMBL/GenBank/DDBJ databases">
        <authorList>
            <person name="de Groot N.N."/>
        </authorList>
    </citation>
    <scope>NUCLEOTIDE SEQUENCE [LARGE SCALE GENOMIC DNA]</scope>
    <source>
        <strain evidence="2 4">DSM 25947</strain>
    </source>
</reference>
<proteinExistence type="predicted"/>
<keyword evidence="3" id="KW-1185">Reference proteome</keyword>
<dbReference type="EMBL" id="CP007451">
    <property type="protein sequence ID" value="AHW61852.1"/>
    <property type="molecule type" value="Genomic_DNA"/>
</dbReference>
<evidence type="ECO:0000313" key="4">
    <source>
        <dbReference type="Proteomes" id="UP000181981"/>
    </source>
</evidence>
<dbReference type="Proteomes" id="UP000023772">
    <property type="component" value="Chromosome"/>
</dbReference>
<dbReference type="HOGENOM" id="CLU_1774765_0_0_10"/>
<organism evidence="2 4">
    <name type="scientific">Draconibacterium orientale</name>
    <dbReference type="NCBI Taxonomy" id="1168034"/>
    <lineage>
        <taxon>Bacteria</taxon>
        <taxon>Pseudomonadati</taxon>
        <taxon>Bacteroidota</taxon>
        <taxon>Bacteroidia</taxon>
        <taxon>Marinilabiliales</taxon>
        <taxon>Prolixibacteraceae</taxon>
        <taxon>Draconibacterium</taxon>
    </lineage>
</organism>
<dbReference type="EMBL" id="FOHT01000007">
    <property type="protein sequence ID" value="SET15957.1"/>
    <property type="molecule type" value="Genomic_DNA"/>
</dbReference>
<name>X5DMP4_9BACT</name>
<gene>
    <name evidence="1" type="ORF">FH5T_09585</name>
    <name evidence="2" type="ORF">SAMN05444285_10721</name>
</gene>
<dbReference type="RefSeq" id="WP_038557835.1">
    <property type="nucleotide sequence ID" value="NZ_FOHT01000007.1"/>
</dbReference>
<dbReference type="eggNOG" id="ENOG50336Z9">
    <property type="taxonomic scope" value="Bacteria"/>
</dbReference>
<dbReference type="OrthoDB" id="1493159at2"/>
<reference evidence="1 3" key="1">
    <citation type="submission" date="2014-03" db="EMBL/GenBank/DDBJ databases">
        <title>Complete genome sequence of a deeply braunched marine Bacteroidia bacterium Draconibacterium orientale type strain FH5T.</title>
        <authorList>
            <person name="Li X."/>
            <person name="Wang X."/>
            <person name="Xie Z."/>
            <person name="Du Z."/>
            <person name="Chen G."/>
        </authorList>
    </citation>
    <scope>NUCLEOTIDE SEQUENCE [LARGE SCALE GENOMIC DNA]</scope>
    <source>
        <strain evidence="1 3">FH5</strain>
    </source>
</reference>
<evidence type="ECO:0000313" key="3">
    <source>
        <dbReference type="Proteomes" id="UP000023772"/>
    </source>
</evidence>
<evidence type="ECO:0000313" key="2">
    <source>
        <dbReference type="EMBL" id="SET15957.1"/>
    </source>
</evidence>
<dbReference type="Proteomes" id="UP000181981">
    <property type="component" value="Unassembled WGS sequence"/>
</dbReference>
<accession>X5DMP4</accession>
<evidence type="ECO:0000313" key="1">
    <source>
        <dbReference type="EMBL" id="AHW61852.1"/>
    </source>
</evidence>
<sequence>MKVLKLLIGTIIIGLTLTYCDKETDNSSTVCDKSVIVDEDQYNNEPNDQLTIISAELDNDCLKINFASSGCSGSSWEVKLIDSGVILYSDPPQRNLRLSLKNQELCDAYIGKEITFDIGDLRINRDKVLLNLTNSGDQILYEY</sequence>
<dbReference type="AlphaFoldDB" id="X5DMP4"/>
<dbReference type="KEGG" id="dori:FH5T_09585"/>
<protein>
    <submittedName>
        <fullName evidence="2">Uncharacterized protein</fullName>
    </submittedName>
</protein>
<dbReference type="STRING" id="1168034.FH5T_09585"/>